<name>A0AAC9B4R2_AERVE</name>
<dbReference type="EMBL" id="CP014774">
    <property type="protein sequence ID" value="ANB51503.1"/>
    <property type="molecule type" value="Genomic_DNA"/>
</dbReference>
<organism evidence="2 3">
    <name type="scientific">Aeromonas veronii</name>
    <dbReference type="NCBI Taxonomy" id="654"/>
    <lineage>
        <taxon>Bacteria</taxon>
        <taxon>Pseudomonadati</taxon>
        <taxon>Pseudomonadota</taxon>
        <taxon>Gammaproteobacteria</taxon>
        <taxon>Aeromonadales</taxon>
        <taxon>Aeromonadaceae</taxon>
        <taxon>Aeromonas</taxon>
    </lineage>
</organism>
<evidence type="ECO:0000256" key="1">
    <source>
        <dbReference type="SAM" id="MobiDB-lite"/>
    </source>
</evidence>
<evidence type="ECO:0000313" key="3">
    <source>
        <dbReference type="Proteomes" id="UP000076809"/>
    </source>
</evidence>
<protein>
    <submittedName>
        <fullName evidence="2">Uncharacterized protein</fullName>
    </submittedName>
</protein>
<gene>
    <name evidence="2" type="ORF">WM43_01815</name>
</gene>
<feature type="region of interest" description="Disordered" evidence="1">
    <location>
        <begin position="33"/>
        <end position="54"/>
    </location>
</feature>
<reference evidence="2 3" key="1">
    <citation type="journal article" date="2016" name="J. Clin. Microbiol.">
        <title>Detection and Whole-Genome Sequencing of Carbapenemase-Producing Aeromonas hydrophila Isolates from Routine Perirectal Surveillance Culture.</title>
        <authorList>
            <person name="Hughes H.Y."/>
            <person name="Conlan S.P."/>
            <person name="Lau A.F."/>
            <person name="Dekker J.P."/>
            <person name="Michelin A.V."/>
            <person name="Youn J.H."/>
            <person name="Henderson D.K."/>
            <person name="Frank K.M."/>
            <person name="Segre J.A."/>
            <person name="Palmore T.N."/>
        </authorList>
    </citation>
    <scope>NUCLEOTIDE SEQUENCE [LARGE SCALE GENOMIC DNA]</scope>
    <source>
        <strain evidence="2 3">AVNIH1</strain>
    </source>
</reference>
<accession>A0AAC9B4R2</accession>
<dbReference type="Proteomes" id="UP000076809">
    <property type="component" value="Chromosome"/>
</dbReference>
<feature type="compositionally biased region" description="Basic and acidic residues" evidence="1">
    <location>
        <begin position="42"/>
        <end position="54"/>
    </location>
</feature>
<dbReference type="AlphaFoldDB" id="A0AAC9B4R2"/>
<sequence length="72" mass="8073">MVSRLYGFVGRLLFVKQDVGTLPVEIFKLLGANGPEEDDPGDDHKQDSDGDQDKNYIHEGTLAFILGKRPLW</sequence>
<evidence type="ECO:0000313" key="2">
    <source>
        <dbReference type="EMBL" id="ANB51503.1"/>
    </source>
</evidence>
<proteinExistence type="predicted"/>